<evidence type="ECO:0000313" key="3">
    <source>
        <dbReference type="EMBL" id="EDR10096.1"/>
    </source>
</evidence>
<dbReference type="HOGENOM" id="CLU_023805_2_0_1"/>
<gene>
    <name evidence="3" type="ORF">LACBIDRAFT_325697</name>
</gene>
<keyword evidence="1" id="KW-0472">Membrane</keyword>
<evidence type="ECO:0000256" key="2">
    <source>
        <dbReference type="SAM" id="SignalP"/>
    </source>
</evidence>
<dbReference type="SUPFAM" id="SSF52540">
    <property type="entry name" value="P-loop containing nucleoside triphosphate hydrolases"/>
    <property type="match status" value="1"/>
</dbReference>
<feature type="transmembrane region" description="Helical" evidence="1">
    <location>
        <begin position="477"/>
        <end position="505"/>
    </location>
</feature>
<feature type="chain" id="PRO_5002749109" evidence="2">
    <location>
        <begin position="21"/>
        <end position="630"/>
    </location>
</feature>
<dbReference type="Gene3D" id="3.40.50.300">
    <property type="entry name" value="P-loop containing nucleotide triphosphate hydrolases"/>
    <property type="match status" value="1"/>
</dbReference>
<dbReference type="GeneID" id="6075143"/>
<proteinExistence type="predicted"/>
<dbReference type="OrthoDB" id="391988at2759"/>
<keyword evidence="2" id="KW-0732">Signal</keyword>
<name>B0D5X0_LACBS</name>
<dbReference type="RefSeq" id="XP_001879481.1">
    <property type="nucleotide sequence ID" value="XM_001879446.1"/>
</dbReference>
<reference evidence="3 4" key="1">
    <citation type="journal article" date="2008" name="Nature">
        <title>The genome of Laccaria bicolor provides insights into mycorrhizal symbiosis.</title>
        <authorList>
            <person name="Martin F."/>
            <person name="Aerts A."/>
            <person name="Ahren D."/>
            <person name="Brun A."/>
            <person name="Danchin E.G.J."/>
            <person name="Duchaussoy F."/>
            <person name="Gibon J."/>
            <person name="Kohler A."/>
            <person name="Lindquist E."/>
            <person name="Pereda V."/>
            <person name="Salamov A."/>
            <person name="Shapiro H.J."/>
            <person name="Wuyts J."/>
            <person name="Blaudez D."/>
            <person name="Buee M."/>
            <person name="Brokstein P."/>
            <person name="Canbaeck B."/>
            <person name="Cohen D."/>
            <person name="Courty P.E."/>
            <person name="Coutinho P.M."/>
            <person name="Delaruelle C."/>
            <person name="Detter J.C."/>
            <person name="Deveau A."/>
            <person name="DiFazio S."/>
            <person name="Duplessis S."/>
            <person name="Fraissinet-Tachet L."/>
            <person name="Lucic E."/>
            <person name="Frey-Klett P."/>
            <person name="Fourrey C."/>
            <person name="Feussner I."/>
            <person name="Gay G."/>
            <person name="Grimwood J."/>
            <person name="Hoegger P.J."/>
            <person name="Jain P."/>
            <person name="Kilaru S."/>
            <person name="Labbe J."/>
            <person name="Lin Y.C."/>
            <person name="Legue V."/>
            <person name="Le Tacon F."/>
            <person name="Marmeisse R."/>
            <person name="Melayah D."/>
            <person name="Montanini B."/>
            <person name="Muratet M."/>
            <person name="Nehls U."/>
            <person name="Niculita-Hirzel H."/>
            <person name="Oudot-Le Secq M.P."/>
            <person name="Peter M."/>
            <person name="Quesneville H."/>
            <person name="Rajashekar B."/>
            <person name="Reich M."/>
            <person name="Rouhier N."/>
            <person name="Schmutz J."/>
            <person name="Yin T."/>
            <person name="Chalot M."/>
            <person name="Henrissat B."/>
            <person name="Kuees U."/>
            <person name="Lucas S."/>
            <person name="Van de Peer Y."/>
            <person name="Podila G.K."/>
            <person name="Polle A."/>
            <person name="Pukkila P.J."/>
            <person name="Richardson P.M."/>
            <person name="Rouze P."/>
            <person name="Sanders I.R."/>
            <person name="Stajich J.E."/>
            <person name="Tunlid A."/>
            <person name="Tuskan G."/>
            <person name="Grigoriev I.V."/>
        </authorList>
    </citation>
    <scope>NUCLEOTIDE SEQUENCE [LARGE SCALE GENOMIC DNA]</scope>
    <source>
        <strain evidence="4">S238N-H82 / ATCC MYA-4686</strain>
    </source>
</reference>
<protein>
    <submittedName>
        <fullName evidence="3">Predicted protein</fullName>
    </submittedName>
</protein>
<evidence type="ECO:0000313" key="4">
    <source>
        <dbReference type="Proteomes" id="UP000001194"/>
    </source>
</evidence>
<evidence type="ECO:0000256" key="1">
    <source>
        <dbReference type="SAM" id="Phobius"/>
    </source>
</evidence>
<dbReference type="AlphaFoldDB" id="B0D5X0"/>
<keyword evidence="1" id="KW-0812">Transmembrane</keyword>
<dbReference type="Proteomes" id="UP000001194">
    <property type="component" value="Unassembled WGS sequence"/>
</dbReference>
<sequence>MWTTNRQRFARLCWFPLVLSRPAIRNALSANLSAFTDNHHVFLRDWELPQHRDFRNPRYIAKRSQICRAFDWIGQAGITLSPRRKDPQIRVAIPLHWTTNPIQAVNFHLQSPSVFETFYSKEWSKSFDKFDVVLKVKSSQNAGSGVGKSSLINECFGVKDAVRSLPRLVYPLLKLVLPQTVSDLKAGVSNINTEIKAKENGRFVLHDSQGFEHGEGDNFKKVVDFLKARKDMPNVRDQVHAVWLCFQVSVSEGDRLFEAGVEELFRMKSKGELGPVPVITVFTKYDRLVTQVKFGNNNEFMHRTKTLDADARNALLVKEANERFETLCVRPFRAVVGPDVPHISVSTKKEYINTLKDLTALTAKYVKECLAVDVAEEVAVLSAVAQRVNPAMKIDAVIAIGKKRYWRGLASSANFPGKTIDACLRVLHTDIVRVWNMQDEFGHLESKEFRALMTTLAGEQYDELSDPNTTIIRASPLFVALTGLVGGLSGPAAPIVIPIAAVVVLAKWGYDVYKQSELIVQRLMAYIVDFTIIMQIIFGLVVNAQLHLTRRLIKLAFATYNCSLERRAVHNEIRDHVKLAGRADRDAALAEMLRLIKNYQMNPEDMDKLQFTMGEGFDNDEDEPWDVPKA</sequence>
<dbReference type="InParanoid" id="B0D5X0"/>
<dbReference type="KEGG" id="lbc:LACBIDRAFT_325697"/>
<organism evidence="4">
    <name type="scientific">Laccaria bicolor (strain S238N-H82 / ATCC MYA-4686)</name>
    <name type="common">Bicoloured deceiver</name>
    <name type="synonym">Laccaria laccata var. bicolor</name>
    <dbReference type="NCBI Taxonomy" id="486041"/>
    <lineage>
        <taxon>Eukaryota</taxon>
        <taxon>Fungi</taxon>
        <taxon>Dikarya</taxon>
        <taxon>Basidiomycota</taxon>
        <taxon>Agaricomycotina</taxon>
        <taxon>Agaricomycetes</taxon>
        <taxon>Agaricomycetidae</taxon>
        <taxon>Agaricales</taxon>
        <taxon>Agaricineae</taxon>
        <taxon>Hydnangiaceae</taxon>
        <taxon>Laccaria</taxon>
    </lineage>
</organism>
<keyword evidence="4" id="KW-1185">Reference proteome</keyword>
<accession>B0D5X0</accession>
<dbReference type="InterPro" id="IPR027417">
    <property type="entry name" value="P-loop_NTPase"/>
</dbReference>
<feature type="transmembrane region" description="Helical" evidence="1">
    <location>
        <begin position="526"/>
        <end position="546"/>
    </location>
</feature>
<dbReference type="EMBL" id="DS547098">
    <property type="protein sequence ID" value="EDR10096.1"/>
    <property type="molecule type" value="Genomic_DNA"/>
</dbReference>
<keyword evidence="1" id="KW-1133">Transmembrane helix</keyword>
<feature type="signal peptide" evidence="2">
    <location>
        <begin position="1"/>
        <end position="20"/>
    </location>
</feature>